<evidence type="ECO:0000313" key="3">
    <source>
        <dbReference type="Proteomes" id="UP000325315"/>
    </source>
</evidence>
<accession>A0A5B6VBR5</accession>
<dbReference type="AlphaFoldDB" id="A0A5B6VBR5"/>
<gene>
    <name evidence="2" type="ORF">EPI10_001694</name>
</gene>
<dbReference type="Proteomes" id="UP000325315">
    <property type="component" value="Unassembled WGS sequence"/>
</dbReference>
<keyword evidence="3" id="KW-1185">Reference proteome</keyword>
<dbReference type="Pfam" id="PF17921">
    <property type="entry name" value="Integrase_H2C2"/>
    <property type="match status" value="1"/>
</dbReference>
<dbReference type="InterPro" id="IPR050951">
    <property type="entry name" value="Retrovirus_Pol_polyprotein"/>
</dbReference>
<proteinExistence type="predicted"/>
<protein>
    <submittedName>
        <fullName evidence="2">Integrase</fullName>
    </submittedName>
</protein>
<feature type="domain" description="Integrase zinc-binding" evidence="1">
    <location>
        <begin position="114"/>
        <end position="171"/>
    </location>
</feature>
<dbReference type="Gene3D" id="1.10.340.70">
    <property type="match status" value="1"/>
</dbReference>
<reference evidence="2" key="1">
    <citation type="submission" date="2019-08" db="EMBL/GenBank/DDBJ databases">
        <authorList>
            <person name="Liu F."/>
        </authorList>
    </citation>
    <scope>NUCLEOTIDE SEQUENCE [LARGE SCALE GENOMIC DNA]</scope>
    <source>
        <strain evidence="2">PA1801</strain>
        <tissue evidence="2">Leaf</tissue>
    </source>
</reference>
<dbReference type="PANTHER" id="PTHR37984">
    <property type="entry name" value="PROTEIN CBG26694"/>
    <property type="match status" value="1"/>
</dbReference>
<evidence type="ECO:0000313" key="2">
    <source>
        <dbReference type="EMBL" id="KAA3466615.1"/>
    </source>
</evidence>
<dbReference type="EMBL" id="SMMG02000007">
    <property type="protein sequence ID" value="KAA3466615.1"/>
    <property type="molecule type" value="Genomic_DNA"/>
</dbReference>
<dbReference type="PANTHER" id="PTHR37984:SF5">
    <property type="entry name" value="PROTEIN NYNRIN-LIKE"/>
    <property type="match status" value="1"/>
</dbReference>
<organism evidence="2 3">
    <name type="scientific">Gossypium australe</name>
    <dbReference type="NCBI Taxonomy" id="47621"/>
    <lineage>
        <taxon>Eukaryota</taxon>
        <taxon>Viridiplantae</taxon>
        <taxon>Streptophyta</taxon>
        <taxon>Embryophyta</taxon>
        <taxon>Tracheophyta</taxon>
        <taxon>Spermatophyta</taxon>
        <taxon>Magnoliopsida</taxon>
        <taxon>eudicotyledons</taxon>
        <taxon>Gunneridae</taxon>
        <taxon>Pentapetalae</taxon>
        <taxon>rosids</taxon>
        <taxon>malvids</taxon>
        <taxon>Malvales</taxon>
        <taxon>Malvaceae</taxon>
        <taxon>Malvoideae</taxon>
        <taxon>Gossypium</taxon>
    </lineage>
</organism>
<dbReference type="OrthoDB" id="111931at2759"/>
<evidence type="ECO:0000259" key="1">
    <source>
        <dbReference type="Pfam" id="PF17921"/>
    </source>
</evidence>
<name>A0A5B6VBR5_9ROSI</name>
<comment type="caution">
    <text evidence="2">The sequence shown here is derived from an EMBL/GenBank/DDBJ whole genome shotgun (WGS) entry which is preliminary data.</text>
</comment>
<dbReference type="InterPro" id="IPR041588">
    <property type="entry name" value="Integrase_H2C2"/>
</dbReference>
<sequence length="173" mass="20249">MSQIDLNLRQHRWLELLKYYDLVIDYHPGKVNVVADALSRKSLFALLAMNTLLYFSDNGSVIAELKAKPIYEAQKSDNEIQAKRVQCESNSDLEFQIGSDGYLLFRCKICVPKNSKLVQKILYEAHNSVMFVHPGSNKMYNDLKNMYWWPRMKRYISEFESMCLICQQVKAEH</sequence>